<feature type="transmembrane region" description="Helical" evidence="6">
    <location>
        <begin position="153"/>
        <end position="171"/>
    </location>
</feature>
<dbReference type="Pfam" id="PF03073">
    <property type="entry name" value="TspO_MBR"/>
    <property type="match status" value="1"/>
</dbReference>
<keyword evidence="8" id="KW-1185">Reference proteome</keyword>
<name>A0A6M5Z398_9BACT</name>
<evidence type="ECO:0000256" key="2">
    <source>
        <dbReference type="ARBA" id="ARBA00007524"/>
    </source>
</evidence>
<dbReference type="Gene3D" id="1.20.1260.100">
    <property type="entry name" value="TspO/MBR protein"/>
    <property type="match status" value="1"/>
</dbReference>
<evidence type="ECO:0000256" key="4">
    <source>
        <dbReference type="ARBA" id="ARBA00022989"/>
    </source>
</evidence>
<keyword evidence="5 6" id="KW-0472">Membrane</keyword>
<evidence type="ECO:0000256" key="5">
    <source>
        <dbReference type="ARBA" id="ARBA00023136"/>
    </source>
</evidence>
<dbReference type="PIRSF" id="PIRSF005859">
    <property type="entry name" value="PBR"/>
    <property type="match status" value="1"/>
</dbReference>
<gene>
    <name evidence="7" type="ORF">FTUN_7301</name>
</gene>
<keyword evidence="4 6" id="KW-1133">Transmembrane helix</keyword>
<organism evidence="7 8">
    <name type="scientific">Frigoriglobus tundricola</name>
    <dbReference type="NCBI Taxonomy" id="2774151"/>
    <lineage>
        <taxon>Bacteria</taxon>
        <taxon>Pseudomonadati</taxon>
        <taxon>Planctomycetota</taxon>
        <taxon>Planctomycetia</taxon>
        <taxon>Gemmatales</taxon>
        <taxon>Gemmataceae</taxon>
        <taxon>Frigoriglobus</taxon>
    </lineage>
</organism>
<dbReference type="PANTHER" id="PTHR10057">
    <property type="entry name" value="PERIPHERAL-TYPE BENZODIAZEPINE RECEPTOR"/>
    <property type="match status" value="1"/>
</dbReference>
<dbReference type="KEGG" id="ftj:FTUN_7301"/>
<dbReference type="FunFam" id="1.20.1260.100:FF:000001">
    <property type="entry name" value="translocator protein 2"/>
    <property type="match status" value="1"/>
</dbReference>
<comment type="similarity">
    <text evidence="2">Belongs to the TspO/BZRP family.</text>
</comment>
<feature type="transmembrane region" description="Helical" evidence="6">
    <location>
        <begin position="20"/>
        <end position="42"/>
    </location>
</feature>
<dbReference type="CDD" id="cd15904">
    <property type="entry name" value="TSPO_MBR"/>
    <property type="match status" value="1"/>
</dbReference>
<evidence type="ECO:0000256" key="1">
    <source>
        <dbReference type="ARBA" id="ARBA00004141"/>
    </source>
</evidence>
<dbReference type="RefSeq" id="WP_171474603.1">
    <property type="nucleotide sequence ID" value="NZ_CP053452.2"/>
</dbReference>
<dbReference type="GO" id="GO:0033013">
    <property type="term" value="P:tetrapyrrole metabolic process"/>
    <property type="evidence" value="ECO:0007669"/>
    <property type="project" value="UniProtKB-ARBA"/>
</dbReference>
<keyword evidence="3 6" id="KW-0812">Transmembrane</keyword>
<dbReference type="EMBL" id="CP053452">
    <property type="protein sequence ID" value="QJW99682.1"/>
    <property type="molecule type" value="Genomic_DNA"/>
</dbReference>
<dbReference type="Proteomes" id="UP000503447">
    <property type="component" value="Chromosome"/>
</dbReference>
<evidence type="ECO:0000256" key="6">
    <source>
        <dbReference type="SAM" id="Phobius"/>
    </source>
</evidence>
<feature type="transmembrane region" description="Helical" evidence="6">
    <location>
        <begin position="62"/>
        <end position="84"/>
    </location>
</feature>
<proteinExistence type="inferred from homology"/>
<dbReference type="InterPro" id="IPR038330">
    <property type="entry name" value="TspO/MBR-related_sf"/>
</dbReference>
<dbReference type="InterPro" id="IPR004307">
    <property type="entry name" value="TspO_MBR"/>
</dbReference>
<dbReference type="PANTHER" id="PTHR10057:SF0">
    <property type="entry name" value="TRANSLOCATOR PROTEIN"/>
    <property type="match status" value="1"/>
</dbReference>
<comment type="subcellular location">
    <subcellularLocation>
        <location evidence="1">Membrane</location>
        <topology evidence="1">Multi-pass membrane protein</topology>
    </subcellularLocation>
</comment>
<sequence>MYSFPLGGANRTVRTPGPGLIGVAVIVVACALVPAVGWLVSAPAAGTWYEGLVKPSWTPPEWAFGPVWRALYAMMAVAASIVWLSRRRDDVCCPLSAFAVQLALNLAWSVCFFGLRSPLLGFLDACLLWVAVSLTTAEFFLVSRPAGWLMAPYWLWVTFAAAVNGAILILGG</sequence>
<reference evidence="8" key="1">
    <citation type="submission" date="2020-05" db="EMBL/GenBank/DDBJ databases">
        <title>Frigoriglobus tundricola gen. nov., sp. nov., a psychrotolerant cellulolytic planctomycete of the family Gemmataceae with two divergent copies of 16S rRNA gene.</title>
        <authorList>
            <person name="Kulichevskaya I.S."/>
            <person name="Ivanova A.A."/>
            <person name="Naumoff D.G."/>
            <person name="Beletsky A.V."/>
            <person name="Rijpstra W.I.C."/>
            <person name="Sinninghe Damste J.S."/>
            <person name="Mardanov A.V."/>
            <person name="Ravin N.V."/>
            <person name="Dedysh S.N."/>
        </authorList>
    </citation>
    <scope>NUCLEOTIDE SEQUENCE [LARGE SCALE GENOMIC DNA]</scope>
    <source>
        <strain evidence="8">PL17</strain>
    </source>
</reference>
<evidence type="ECO:0000313" key="7">
    <source>
        <dbReference type="EMBL" id="QJW99682.1"/>
    </source>
</evidence>
<accession>A0A6M5Z398</accession>
<evidence type="ECO:0000256" key="3">
    <source>
        <dbReference type="ARBA" id="ARBA00022692"/>
    </source>
</evidence>
<evidence type="ECO:0000313" key="8">
    <source>
        <dbReference type="Proteomes" id="UP000503447"/>
    </source>
</evidence>
<feature type="transmembrane region" description="Helical" evidence="6">
    <location>
        <begin position="91"/>
        <end position="115"/>
    </location>
</feature>
<protein>
    <submittedName>
        <fullName evidence="7">Benzodiazepine receptor TspO</fullName>
    </submittedName>
</protein>
<keyword evidence="7" id="KW-0675">Receptor</keyword>
<feature type="transmembrane region" description="Helical" evidence="6">
    <location>
        <begin position="121"/>
        <end position="141"/>
    </location>
</feature>
<dbReference type="GO" id="GO:0016020">
    <property type="term" value="C:membrane"/>
    <property type="evidence" value="ECO:0007669"/>
    <property type="project" value="UniProtKB-SubCell"/>
</dbReference>
<dbReference type="AlphaFoldDB" id="A0A6M5Z398"/>